<organism evidence="1 2">
    <name type="scientific">Parascaris univalens</name>
    <name type="common">Nematode worm</name>
    <dbReference type="NCBI Taxonomy" id="6257"/>
    <lineage>
        <taxon>Eukaryota</taxon>
        <taxon>Metazoa</taxon>
        <taxon>Ecdysozoa</taxon>
        <taxon>Nematoda</taxon>
        <taxon>Chromadorea</taxon>
        <taxon>Rhabditida</taxon>
        <taxon>Spirurina</taxon>
        <taxon>Ascaridomorpha</taxon>
        <taxon>Ascaridoidea</taxon>
        <taxon>Ascarididae</taxon>
        <taxon>Parascaris</taxon>
    </lineage>
</organism>
<dbReference type="WBParaSite" id="PgR062_g018_t01">
    <property type="protein sequence ID" value="PgR062_g018_t01"/>
    <property type="gene ID" value="PgR062_g018"/>
</dbReference>
<name>A0A915BV50_PARUN</name>
<protein>
    <submittedName>
        <fullName evidence="2">Uncharacterized protein</fullName>
    </submittedName>
</protein>
<reference evidence="2" key="1">
    <citation type="submission" date="2022-11" db="UniProtKB">
        <authorList>
            <consortium name="WormBaseParasite"/>
        </authorList>
    </citation>
    <scope>IDENTIFICATION</scope>
</reference>
<evidence type="ECO:0000313" key="2">
    <source>
        <dbReference type="WBParaSite" id="PgR062_g018_t01"/>
    </source>
</evidence>
<sequence length="101" mass="11620">VYVIVSDGWAVFTLSPLKTIFSKTISNVYFNKVIATYLSQLCPLSVVPFSLHFSTGVFWAGLYLPILECYEIHYRYVNDMKEIHSASLALLNIRPRNEQEE</sequence>
<dbReference type="Proteomes" id="UP000887569">
    <property type="component" value="Unplaced"/>
</dbReference>
<proteinExistence type="predicted"/>
<dbReference type="AlphaFoldDB" id="A0A915BV50"/>
<keyword evidence="1" id="KW-1185">Reference proteome</keyword>
<evidence type="ECO:0000313" key="1">
    <source>
        <dbReference type="Proteomes" id="UP000887569"/>
    </source>
</evidence>
<accession>A0A915BV50</accession>